<reference evidence="2" key="1">
    <citation type="journal article" date="2019" name="Int. J. Syst. Evol. Microbiol.">
        <title>The Global Catalogue of Microorganisms (GCM) 10K type strain sequencing project: providing services to taxonomists for standard genome sequencing and annotation.</title>
        <authorList>
            <consortium name="The Broad Institute Genomics Platform"/>
            <consortium name="The Broad Institute Genome Sequencing Center for Infectious Disease"/>
            <person name="Wu L."/>
            <person name="Ma J."/>
        </authorList>
    </citation>
    <scope>NUCLEOTIDE SEQUENCE [LARGE SCALE GENOMIC DNA]</scope>
    <source>
        <strain evidence="2">CGMCC 1.15399</strain>
    </source>
</reference>
<protein>
    <recommendedName>
        <fullName evidence="3">SnoaL-like domain-containing protein</fullName>
    </recommendedName>
</protein>
<name>A0ABW4G9V6_9ACTN</name>
<dbReference type="Proteomes" id="UP001597097">
    <property type="component" value="Unassembled WGS sequence"/>
</dbReference>
<proteinExistence type="predicted"/>
<dbReference type="EMBL" id="JBHUCM010000014">
    <property type="protein sequence ID" value="MFD1538841.1"/>
    <property type="molecule type" value="Genomic_DNA"/>
</dbReference>
<evidence type="ECO:0000313" key="2">
    <source>
        <dbReference type="Proteomes" id="UP001597097"/>
    </source>
</evidence>
<gene>
    <name evidence="1" type="ORF">ACFSJ0_17425</name>
</gene>
<evidence type="ECO:0008006" key="3">
    <source>
        <dbReference type="Google" id="ProtNLM"/>
    </source>
</evidence>
<comment type="caution">
    <text evidence="1">The sequence shown here is derived from an EMBL/GenBank/DDBJ whole genome shotgun (WGS) entry which is preliminary data.</text>
</comment>
<organism evidence="1 2">
    <name type="scientific">Nonomuraea guangzhouensis</name>
    <dbReference type="NCBI Taxonomy" id="1291555"/>
    <lineage>
        <taxon>Bacteria</taxon>
        <taxon>Bacillati</taxon>
        <taxon>Actinomycetota</taxon>
        <taxon>Actinomycetes</taxon>
        <taxon>Streptosporangiales</taxon>
        <taxon>Streptosporangiaceae</taxon>
        <taxon>Nonomuraea</taxon>
    </lineage>
</organism>
<dbReference type="RefSeq" id="WP_219530717.1">
    <property type="nucleotide sequence ID" value="NZ_JAHKRM010000009.1"/>
</dbReference>
<evidence type="ECO:0000313" key="1">
    <source>
        <dbReference type="EMBL" id="MFD1538841.1"/>
    </source>
</evidence>
<sequence>MVAVVRLRRCSRWSRSRAAKGHYIDTPGERGRAVIGLFRVRGGKIVEHWDASQDVPENSANDNTMY</sequence>
<accession>A0ABW4G9V6</accession>
<keyword evidence="2" id="KW-1185">Reference proteome</keyword>